<protein>
    <submittedName>
        <fullName evidence="4">Hydroxypyruvate isomerase family protein</fullName>
    </submittedName>
</protein>
<dbReference type="InterPro" id="IPR053398">
    <property type="entry name" value="HPT_OtnI_isomerases"/>
</dbReference>
<evidence type="ECO:0000256" key="2">
    <source>
        <dbReference type="PIRNR" id="PIRNR006241"/>
    </source>
</evidence>
<dbReference type="PANTHER" id="PTHR43489">
    <property type="entry name" value="ISOMERASE"/>
    <property type="match status" value="1"/>
</dbReference>
<dbReference type="RefSeq" id="WP_207045774.1">
    <property type="nucleotide sequence ID" value="NZ_JAFLNC010000003.1"/>
</dbReference>
<dbReference type="InterPro" id="IPR013022">
    <property type="entry name" value="Xyl_isomerase-like_TIM-brl"/>
</dbReference>
<dbReference type="InterPro" id="IPR050417">
    <property type="entry name" value="Sugar_Epim/Isomerase"/>
</dbReference>
<dbReference type="Gene3D" id="3.20.20.150">
    <property type="entry name" value="Divalent-metal-dependent TIM barrel enzymes"/>
    <property type="match status" value="1"/>
</dbReference>
<evidence type="ECO:0000256" key="1">
    <source>
        <dbReference type="ARBA" id="ARBA00023235"/>
    </source>
</evidence>
<sequence>MPLKFAANLSFLYQEIPFLDRFEAAASDGFKGVEYLFPYEFEAAEIKKRLDDYGLTQALFNVAAGDFNNGERGLSSLTGREAEFLASLDQAIEYATELGCTRLHVMAGLRDTTVAEETQLAVYRNNLRKAAAVCEKSGITALIEPINTRDMPGYFLSNASMAAALIEEINHPNLRLQFDIYHVQRTDGDIIRQYQKLAPIIRHIQIANPPNRFEPDNGEINYPYIFDLLAAEGYDGWIGCEYKPSSSTRETLGWAREFLGAT</sequence>
<evidence type="ECO:0000313" key="4">
    <source>
        <dbReference type="EMBL" id="MBO0334224.1"/>
    </source>
</evidence>
<dbReference type="Proteomes" id="UP000664761">
    <property type="component" value="Unassembled WGS sequence"/>
</dbReference>
<reference evidence="4 5" key="1">
    <citation type="submission" date="2021-03" db="EMBL/GenBank/DDBJ databases">
        <title>Sneathiella sp. CAU 1612 isolated from Kang Won-do.</title>
        <authorList>
            <person name="Kim W."/>
        </authorList>
    </citation>
    <scope>NUCLEOTIDE SEQUENCE [LARGE SCALE GENOMIC DNA]</scope>
    <source>
        <strain evidence="4 5">CAU 1612</strain>
    </source>
</reference>
<comment type="caution">
    <text evidence="4">The sequence shown here is derived from an EMBL/GenBank/DDBJ whole genome shotgun (WGS) entry which is preliminary data.</text>
</comment>
<keyword evidence="1 2" id="KW-0413">Isomerase</keyword>
<dbReference type="Pfam" id="PF01261">
    <property type="entry name" value="AP_endonuc_2"/>
    <property type="match status" value="1"/>
</dbReference>
<feature type="domain" description="Xylose isomerase-like TIM barrel" evidence="3">
    <location>
        <begin position="22"/>
        <end position="257"/>
    </location>
</feature>
<comment type="similarity">
    <text evidence="2">Belongs to the hyi family.</text>
</comment>
<dbReference type="GO" id="GO:0016853">
    <property type="term" value="F:isomerase activity"/>
    <property type="evidence" value="ECO:0007669"/>
    <property type="project" value="UniProtKB-KW"/>
</dbReference>
<organism evidence="4 5">
    <name type="scientific">Sneathiella sedimenti</name>
    <dbReference type="NCBI Taxonomy" id="2816034"/>
    <lineage>
        <taxon>Bacteria</taxon>
        <taxon>Pseudomonadati</taxon>
        <taxon>Pseudomonadota</taxon>
        <taxon>Alphaproteobacteria</taxon>
        <taxon>Sneathiellales</taxon>
        <taxon>Sneathiellaceae</taxon>
        <taxon>Sneathiella</taxon>
    </lineage>
</organism>
<gene>
    <name evidence="4" type="ORF">J0X12_11385</name>
</gene>
<accession>A0ABS3F778</accession>
<dbReference type="InterPro" id="IPR036237">
    <property type="entry name" value="Xyl_isomerase-like_sf"/>
</dbReference>
<evidence type="ECO:0000259" key="3">
    <source>
        <dbReference type="Pfam" id="PF01261"/>
    </source>
</evidence>
<dbReference type="InterPro" id="IPR026040">
    <property type="entry name" value="HyI-like"/>
</dbReference>
<proteinExistence type="inferred from homology"/>
<dbReference type="PANTHER" id="PTHR43489:SF6">
    <property type="entry name" value="HYDROXYPYRUVATE ISOMERASE-RELATED"/>
    <property type="match status" value="1"/>
</dbReference>
<dbReference type="PIRSF" id="PIRSF006241">
    <property type="entry name" value="HyI"/>
    <property type="match status" value="1"/>
</dbReference>
<dbReference type="SUPFAM" id="SSF51658">
    <property type="entry name" value="Xylose isomerase-like"/>
    <property type="match status" value="1"/>
</dbReference>
<keyword evidence="5" id="KW-1185">Reference proteome</keyword>
<dbReference type="EMBL" id="JAFLNC010000003">
    <property type="protein sequence ID" value="MBO0334224.1"/>
    <property type="molecule type" value="Genomic_DNA"/>
</dbReference>
<dbReference type="NCBIfam" id="NF043033">
    <property type="entry name" value="OxoTetrIsom"/>
    <property type="match status" value="1"/>
</dbReference>
<name>A0ABS3F778_9PROT</name>
<evidence type="ECO:0000313" key="5">
    <source>
        <dbReference type="Proteomes" id="UP000664761"/>
    </source>
</evidence>